<dbReference type="Proteomes" id="UP000683246">
    <property type="component" value="Chromosome"/>
</dbReference>
<proteinExistence type="predicted"/>
<dbReference type="Gene3D" id="3.40.50.970">
    <property type="match status" value="1"/>
</dbReference>
<name>A0A8J8MQ17_9FIRM</name>
<keyword evidence="3" id="KW-0786">Thiamine pyrophosphate</keyword>
<dbReference type="SUPFAM" id="SSF52922">
    <property type="entry name" value="TK C-terminal domain-like"/>
    <property type="match status" value="1"/>
</dbReference>
<dbReference type="FunFam" id="3.40.50.970:FF:000001">
    <property type="entry name" value="Pyruvate dehydrogenase E1 beta subunit"/>
    <property type="match status" value="1"/>
</dbReference>
<dbReference type="InterPro" id="IPR029061">
    <property type="entry name" value="THDP-binding"/>
</dbReference>
<dbReference type="Pfam" id="PF02780">
    <property type="entry name" value="Transketolase_C"/>
    <property type="match status" value="1"/>
</dbReference>
<dbReference type="PANTHER" id="PTHR43257">
    <property type="entry name" value="PYRUVATE DEHYDROGENASE E1 COMPONENT BETA SUBUNIT"/>
    <property type="match status" value="1"/>
</dbReference>
<dbReference type="FunFam" id="3.40.50.920:FF:000001">
    <property type="entry name" value="Pyruvate dehydrogenase E1 beta subunit"/>
    <property type="match status" value="1"/>
</dbReference>
<dbReference type="Pfam" id="PF02779">
    <property type="entry name" value="Transket_pyr"/>
    <property type="match status" value="1"/>
</dbReference>
<dbReference type="InterPro" id="IPR033248">
    <property type="entry name" value="Transketolase_C"/>
</dbReference>
<comment type="cofactor">
    <cofactor evidence="1">
        <name>thiamine diphosphate</name>
        <dbReference type="ChEBI" id="CHEBI:58937"/>
    </cofactor>
</comment>
<sequence length="338" mass="36829">MERMMKTKDAINEAIAQEMRRDETVIILGEDIAGGATNKGFENKSGLGGAYGVTAGLVEEFGRKRVIDTPISETAFLGMGIGAAFAGLKPIIEIMYVDFIGVCYDQLYNQAAKMFYLYGGQNPIPLVLRMPVGAGYQAGAEHSQTLYSLFASIPGLKVVTPSNAYDAKGLMLQAIKDKDPVVFLEHKRIYMMESHVPEEMEAIPFGKASIKRSGDDVTIIAVHNMVNYALEAAEKLQEKGIGVEVIDPRTISPLDLDTIIESVKKTGRVLVTDEGYPRCGLSSDIAAQVTEQAFDALKAPVKTVTPPHAHIPYLKELEKIWVPSADKIAVVAEELYNS</sequence>
<feature type="domain" description="Transketolase-like pyrimidine-binding" evidence="4">
    <location>
        <begin position="5"/>
        <end position="192"/>
    </location>
</feature>
<dbReference type="EMBL" id="CP058649">
    <property type="protein sequence ID" value="QUI25283.1"/>
    <property type="molecule type" value="Genomic_DNA"/>
</dbReference>
<reference evidence="5" key="1">
    <citation type="submission" date="2020-07" db="EMBL/GenBank/DDBJ databases">
        <title>Vallitalea pronyensis genome.</title>
        <authorList>
            <person name="Postec A."/>
        </authorList>
    </citation>
    <scope>NUCLEOTIDE SEQUENCE</scope>
    <source>
        <strain evidence="5">FatNI3</strain>
    </source>
</reference>
<evidence type="ECO:0000313" key="5">
    <source>
        <dbReference type="EMBL" id="QUI25283.1"/>
    </source>
</evidence>
<dbReference type="SUPFAM" id="SSF52518">
    <property type="entry name" value="Thiamin diphosphate-binding fold (THDP-binding)"/>
    <property type="match status" value="1"/>
</dbReference>
<keyword evidence="2" id="KW-0560">Oxidoreductase</keyword>
<gene>
    <name evidence="5" type="ORF">HZI73_24595</name>
</gene>
<dbReference type="CDD" id="cd07036">
    <property type="entry name" value="TPP_PYR_E1-PDHc-beta_like"/>
    <property type="match status" value="1"/>
</dbReference>
<evidence type="ECO:0000256" key="1">
    <source>
        <dbReference type="ARBA" id="ARBA00001964"/>
    </source>
</evidence>
<dbReference type="KEGG" id="vpy:HZI73_24595"/>
<dbReference type="PANTHER" id="PTHR43257:SF2">
    <property type="entry name" value="PYRUVATE DEHYDROGENASE E1 COMPONENT SUBUNIT BETA"/>
    <property type="match status" value="1"/>
</dbReference>
<dbReference type="InterPro" id="IPR005475">
    <property type="entry name" value="Transketolase-like_Pyr-bd"/>
</dbReference>
<evidence type="ECO:0000256" key="2">
    <source>
        <dbReference type="ARBA" id="ARBA00023002"/>
    </source>
</evidence>
<evidence type="ECO:0000256" key="3">
    <source>
        <dbReference type="ARBA" id="ARBA00023052"/>
    </source>
</evidence>
<protein>
    <submittedName>
        <fullName evidence="5">Alpha-ketoacid dehydrogenase subunit beta</fullName>
    </submittedName>
</protein>
<dbReference type="GO" id="GO:0016491">
    <property type="term" value="F:oxidoreductase activity"/>
    <property type="evidence" value="ECO:0007669"/>
    <property type="project" value="UniProtKB-KW"/>
</dbReference>
<dbReference type="InterPro" id="IPR009014">
    <property type="entry name" value="Transketo_C/PFOR_II"/>
</dbReference>
<dbReference type="RefSeq" id="WP_212695983.1">
    <property type="nucleotide sequence ID" value="NZ_CP058649.1"/>
</dbReference>
<evidence type="ECO:0000259" key="4">
    <source>
        <dbReference type="SMART" id="SM00861"/>
    </source>
</evidence>
<dbReference type="SMART" id="SM00861">
    <property type="entry name" value="Transket_pyr"/>
    <property type="match status" value="1"/>
</dbReference>
<accession>A0A8J8MQ17</accession>
<dbReference type="Gene3D" id="3.40.50.920">
    <property type="match status" value="1"/>
</dbReference>
<evidence type="ECO:0000313" key="6">
    <source>
        <dbReference type="Proteomes" id="UP000683246"/>
    </source>
</evidence>
<organism evidence="5 6">
    <name type="scientific">Vallitalea pronyensis</name>
    <dbReference type="NCBI Taxonomy" id="1348613"/>
    <lineage>
        <taxon>Bacteria</taxon>
        <taxon>Bacillati</taxon>
        <taxon>Bacillota</taxon>
        <taxon>Clostridia</taxon>
        <taxon>Lachnospirales</taxon>
        <taxon>Vallitaleaceae</taxon>
        <taxon>Vallitalea</taxon>
    </lineage>
</organism>
<dbReference type="NCBIfam" id="NF006667">
    <property type="entry name" value="PRK09212.1"/>
    <property type="match status" value="1"/>
</dbReference>
<keyword evidence="6" id="KW-1185">Reference proteome</keyword>
<dbReference type="AlphaFoldDB" id="A0A8J8MQ17"/>